<sequence>MDTVQRLIRLAGTNDPFRIAACLNIPVLYEDLGNIYGYYNMVLRMKQIHINQALSEFEQTFTCSHELGHAVLHPKANTPFLRNNSLLSVDKLEKEANIFALDLRIGNDILLEHCHYTTSQLANMLGYPEELIKLRVNEWMKFI</sequence>
<dbReference type="Pfam" id="PF06114">
    <property type="entry name" value="Peptidase_M78"/>
    <property type="match status" value="1"/>
</dbReference>
<dbReference type="Proteomes" id="UP000436047">
    <property type="component" value="Unassembled WGS sequence"/>
</dbReference>
<protein>
    <submittedName>
        <fullName evidence="2">ImmA/IrrE family metallo-endopeptidase</fullName>
    </submittedName>
</protein>
<name>A0A6N7WQT0_9FIRM</name>
<dbReference type="InterPro" id="IPR010359">
    <property type="entry name" value="IrrE_HExxH"/>
</dbReference>
<keyword evidence="3" id="KW-1185">Reference proteome</keyword>
<dbReference type="Gene3D" id="1.10.10.2910">
    <property type="match status" value="1"/>
</dbReference>
<reference evidence="2 3" key="1">
    <citation type="submission" date="2019-08" db="EMBL/GenBank/DDBJ databases">
        <title>In-depth cultivation of the pig gut microbiome towards novel bacterial diversity and tailored functional studies.</title>
        <authorList>
            <person name="Wylensek D."/>
            <person name="Hitch T.C.A."/>
            <person name="Clavel T."/>
        </authorList>
    </citation>
    <scope>NUCLEOTIDE SEQUENCE [LARGE SCALE GENOMIC DNA]</scope>
    <source>
        <strain evidence="2 3">WCA-389-WT-23B</strain>
    </source>
</reference>
<evidence type="ECO:0000259" key="1">
    <source>
        <dbReference type="Pfam" id="PF06114"/>
    </source>
</evidence>
<dbReference type="EMBL" id="VUMI01000081">
    <property type="protein sequence ID" value="MSS91818.1"/>
    <property type="molecule type" value="Genomic_DNA"/>
</dbReference>
<feature type="domain" description="IrrE N-terminal-like" evidence="1">
    <location>
        <begin position="21"/>
        <end position="135"/>
    </location>
</feature>
<gene>
    <name evidence="2" type="ORF">FYJ45_27475</name>
</gene>
<accession>A0A6N7WQT0</accession>
<organism evidence="2 3">
    <name type="scientific">Eisenbergiella porci</name>
    <dbReference type="NCBI Taxonomy" id="2652274"/>
    <lineage>
        <taxon>Bacteria</taxon>
        <taxon>Bacillati</taxon>
        <taxon>Bacillota</taxon>
        <taxon>Clostridia</taxon>
        <taxon>Lachnospirales</taxon>
        <taxon>Lachnospiraceae</taxon>
        <taxon>Eisenbergiella</taxon>
    </lineage>
</organism>
<proteinExistence type="predicted"/>
<dbReference type="AlphaFoldDB" id="A0A6N7WQT0"/>
<comment type="caution">
    <text evidence="2">The sequence shown here is derived from an EMBL/GenBank/DDBJ whole genome shotgun (WGS) entry which is preliminary data.</text>
</comment>
<evidence type="ECO:0000313" key="3">
    <source>
        <dbReference type="Proteomes" id="UP000436047"/>
    </source>
</evidence>
<evidence type="ECO:0000313" key="2">
    <source>
        <dbReference type="EMBL" id="MSS91818.1"/>
    </source>
</evidence>